<evidence type="ECO:0000313" key="2">
    <source>
        <dbReference type="EMBL" id="TJZ75323.1"/>
    </source>
</evidence>
<dbReference type="Proteomes" id="UP000305109">
    <property type="component" value="Unassembled WGS sequence"/>
</dbReference>
<feature type="domain" description="Ferric siderophore reductase C-terminal" evidence="1">
    <location>
        <begin position="221"/>
        <end position="247"/>
    </location>
</feature>
<evidence type="ECO:0000313" key="3">
    <source>
        <dbReference type="Proteomes" id="UP000305109"/>
    </source>
</evidence>
<sequence>MATDPELVEAYQRVVAAIPSLRDATVPAPGAVEHPGSVLVDRDWLAARIADTARRWACEDVRVSATLWWYSASSTLLSVPASMLLATGLAPDPALDGLTCTLRPDGYLGTIRSEAGIHDDEVLAARLGAALAPIIAALSELSGAGVRSLWAIATDSLGNRALDAGTALGGPVLGSALAVRLADLIGAEMPRPRFVDVGRGGPAGADPCGAPAPGSRRVIRRSSCCLIYETEPDPVAAEGVKCTSCPRQQPSVRAARLGALLG</sequence>
<reference evidence="2 3" key="1">
    <citation type="submission" date="2019-04" db="EMBL/GenBank/DDBJ databases">
        <title>Rhodococcus oryzae sp. nov., a novel actinomycete isolated from rhizosphere soil of rice (Oryza sativa L.).</title>
        <authorList>
            <person name="Li C."/>
        </authorList>
    </citation>
    <scope>NUCLEOTIDE SEQUENCE [LARGE SCALE GENOMIC DNA]</scope>
    <source>
        <strain evidence="2 3">NEAU-CX67</strain>
    </source>
</reference>
<evidence type="ECO:0000259" key="1">
    <source>
        <dbReference type="Pfam" id="PF11575"/>
    </source>
</evidence>
<dbReference type="Pfam" id="PF11575">
    <property type="entry name" value="FhuF_C"/>
    <property type="match status" value="1"/>
</dbReference>
<keyword evidence="3" id="KW-1185">Reference proteome</keyword>
<dbReference type="RefSeq" id="WP_136911456.1">
    <property type="nucleotide sequence ID" value="NZ_SUMD01000011.1"/>
</dbReference>
<dbReference type="EMBL" id="SUMD01000011">
    <property type="protein sequence ID" value="TJZ75323.1"/>
    <property type="molecule type" value="Genomic_DNA"/>
</dbReference>
<proteinExistence type="predicted"/>
<comment type="caution">
    <text evidence="2">The sequence shown here is derived from an EMBL/GenBank/DDBJ whole genome shotgun (WGS) entry which is preliminary data.</text>
</comment>
<name>A0ABY2RF36_9NOCA</name>
<gene>
    <name evidence="2" type="ORF">FCG67_20165</name>
</gene>
<accession>A0ABY2RF36</accession>
<protein>
    <submittedName>
        <fullName evidence="2">(2Fe-2S)-binding protein</fullName>
    </submittedName>
</protein>
<organism evidence="2 3">
    <name type="scientific">Rhodococcus oryzae</name>
    <dbReference type="NCBI Taxonomy" id="2571143"/>
    <lineage>
        <taxon>Bacteria</taxon>
        <taxon>Bacillati</taxon>
        <taxon>Actinomycetota</taxon>
        <taxon>Actinomycetes</taxon>
        <taxon>Mycobacteriales</taxon>
        <taxon>Nocardiaceae</taxon>
        <taxon>Rhodococcus</taxon>
    </lineage>
</organism>
<dbReference type="InterPro" id="IPR024726">
    <property type="entry name" value="FhuF_C"/>
</dbReference>